<proteinExistence type="predicted"/>
<dbReference type="Gene3D" id="3.40.50.720">
    <property type="entry name" value="NAD(P)-binding Rossmann-like Domain"/>
    <property type="match status" value="1"/>
</dbReference>
<dbReference type="InterPro" id="IPR013328">
    <property type="entry name" value="6PGD_dom2"/>
</dbReference>
<evidence type="ECO:0000313" key="7">
    <source>
        <dbReference type="Proteomes" id="UP001596105"/>
    </source>
</evidence>
<dbReference type="PANTHER" id="PTHR30524:SF0">
    <property type="entry name" value="ALTRONATE OXIDOREDUCTASE-RELATED"/>
    <property type="match status" value="1"/>
</dbReference>
<gene>
    <name evidence="6" type="ORF">ACFPPD_17500</name>
</gene>
<evidence type="ECO:0000256" key="2">
    <source>
        <dbReference type="ARBA" id="ARBA00023027"/>
    </source>
</evidence>
<dbReference type="InterPro" id="IPR008927">
    <property type="entry name" value="6-PGluconate_DH-like_C_sf"/>
</dbReference>
<evidence type="ECO:0000256" key="1">
    <source>
        <dbReference type="ARBA" id="ARBA00023002"/>
    </source>
</evidence>
<dbReference type="Gene3D" id="1.10.1040.10">
    <property type="entry name" value="N-(1-d-carboxylethyl)-l-norvaline Dehydrogenase, domain 2"/>
    <property type="match status" value="1"/>
</dbReference>
<dbReference type="SUPFAM" id="SSF48179">
    <property type="entry name" value="6-phosphogluconate dehydrogenase C-terminal domain-like"/>
    <property type="match status" value="1"/>
</dbReference>
<accession>A0ABW0M0Z7</accession>
<feature type="domain" description="Mannitol dehydrogenase C-terminal" evidence="5">
    <location>
        <begin position="288"/>
        <end position="491"/>
    </location>
</feature>
<keyword evidence="2" id="KW-0520">NAD</keyword>
<dbReference type="SUPFAM" id="SSF51735">
    <property type="entry name" value="NAD(P)-binding Rossmann-fold domains"/>
    <property type="match status" value="1"/>
</dbReference>
<dbReference type="InterPro" id="IPR036291">
    <property type="entry name" value="NAD(P)-bd_dom_sf"/>
</dbReference>
<comment type="caution">
    <text evidence="6">The sequence shown here is derived from an EMBL/GenBank/DDBJ whole genome shotgun (WGS) entry which is preliminary data.</text>
</comment>
<dbReference type="PANTHER" id="PTHR30524">
    <property type="entry name" value="MANNITOL-1-PHOSPHATE 5-DEHYDROGENASE"/>
    <property type="match status" value="1"/>
</dbReference>
<name>A0ABW0M0Z7_9BACL</name>
<protein>
    <submittedName>
        <fullName evidence="6">Tagaturonate reductase</fullName>
    </submittedName>
</protein>
<dbReference type="InterPro" id="IPR013118">
    <property type="entry name" value="Mannitol_DH_C"/>
</dbReference>
<evidence type="ECO:0000313" key="6">
    <source>
        <dbReference type="EMBL" id="MFC5470491.1"/>
    </source>
</evidence>
<dbReference type="NCBIfam" id="NF002969">
    <property type="entry name" value="PRK03643.1"/>
    <property type="match status" value="1"/>
</dbReference>
<evidence type="ECO:0000256" key="3">
    <source>
        <dbReference type="ARBA" id="ARBA00048615"/>
    </source>
</evidence>
<dbReference type="RefSeq" id="WP_209749734.1">
    <property type="nucleotide sequence ID" value="NZ_JBHSMH010000066.1"/>
</dbReference>
<feature type="domain" description="Mannitol dehydrogenase N-terminal" evidence="4">
    <location>
        <begin position="32"/>
        <end position="268"/>
    </location>
</feature>
<dbReference type="Pfam" id="PF01232">
    <property type="entry name" value="Mannitol_dh"/>
    <property type="match status" value="1"/>
</dbReference>
<sequence length="497" mass="55727">MTSSISSLNRAVLNERDHHANRDGAHESPVTVLQIGEGNFLRGFFDWMIHECREQGLYAGGIAVTQPRPSGKAKIEALAAQDGLYTLVTRGIENGERIERAQIVTSIAEAFDPYGDWKRFVALAESPSLRFVVSNTTEAGLAYRPEPLEEGKPIQSFPGKIAYLLYRRFVALGGGKAKGLIFLPCELLERNGDELKRCVLRYAEDWGYPESFREWVLTGNRFLNSLVDRIVTGHPGEQARSWFEEWGYEDAMLDTAEPYHFWAIEAEPELDDEFPLRAAGLNVHWVADLKPYQLRKVRILNGAHTLMTPLALLHGVSIVRDVMQHPRFGAFVKEAVEREIVPAIPLPQDELTAYAATVYERFLNPFIDHRLADIAMNGLSKFKVRLLPTLLHYADRGESLPANIVLAFSALLRYCQAEKKDGAYVGWTLDGTAYEIRDDGEALAAIAAIWSAEQPIAVTVERLLGLSDVWGIDLSSVKNLAEWVVRDLEKMEAGFDE</sequence>
<dbReference type="Pfam" id="PF08125">
    <property type="entry name" value="Mannitol_dh_C"/>
    <property type="match status" value="1"/>
</dbReference>
<dbReference type="Proteomes" id="UP001596105">
    <property type="component" value="Unassembled WGS sequence"/>
</dbReference>
<evidence type="ECO:0000259" key="4">
    <source>
        <dbReference type="Pfam" id="PF01232"/>
    </source>
</evidence>
<reference evidence="7" key="1">
    <citation type="journal article" date="2019" name="Int. J. Syst. Evol. Microbiol.">
        <title>The Global Catalogue of Microorganisms (GCM) 10K type strain sequencing project: providing services to taxonomists for standard genome sequencing and annotation.</title>
        <authorList>
            <consortium name="The Broad Institute Genomics Platform"/>
            <consortium name="The Broad Institute Genome Sequencing Center for Infectious Disease"/>
            <person name="Wu L."/>
            <person name="Ma J."/>
        </authorList>
    </citation>
    <scope>NUCLEOTIDE SEQUENCE [LARGE SCALE GENOMIC DNA]</scope>
    <source>
        <strain evidence="7">CCUG 57113</strain>
    </source>
</reference>
<keyword evidence="7" id="KW-1185">Reference proteome</keyword>
<dbReference type="InterPro" id="IPR013131">
    <property type="entry name" value="Mannitol_DH_N"/>
</dbReference>
<evidence type="ECO:0000259" key="5">
    <source>
        <dbReference type="Pfam" id="PF08125"/>
    </source>
</evidence>
<organism evidence="6 7">
    <name type="scientific">Cohnella suwonensis</name>
    <dbReference type="NCBI Taxonomy" id="696072"/>
    <lineage>
        <taxon>Bacteria</taxon>
        <taxon>Bacillati</taxon>
        <taxon>Bacillota</taxon>
        <taxon>Bacilli</taxon>
        <taxon>Bacillales</taxon>
        <taxon>Paenibacillaceae</taxon>
        <taxon>Cohnella</taxon>
    </lineage>
</organism>
<dbReference type="EMBL" id="JBHSMH010000066">
    <property type="protein sequence ID" value="MFC5470491.1"/>
    <property type="molecule type" value="Genomic_DNA"/>
</dbReference>
<comment type="catalytic activity">
    <reaction evidence="3">
        <text>D-mannitol 1-phosphate + NAD(+) = beta-D-fructose 6-phosphate + NADH + H(+)</text>
        <dbReference type="Rhea" id="RHEA:19661"/>
        <dbReference type="ChEBI" id="CHEBI:15378"/>
        <dbReference type="ChEBI" id="CHEBI:57540"/>
        <dbReference type="ChEBI" id="CHEBI:57634"/>
        <dbReference type="ChEBI" id="CHEBI:57945"/>
        <dbReference type="ChEBI" id="CHEBI:61381"/>
        <dbReference type="EC" id="1.1.1.17"/>
    </reaction>
</comment>
<keyword evidence="1" id="KW-0560">Oxidoreductase</keyword>